<keyword evidence="3" id="KW-1185">Reference proteome</keyword>
<dbReference type="AlphaFoldDB" id="A0A0M9ELN8"/>
<comment type="caution">
    <text evidence="2">The sequence shown here is derived from an EMBL/GenBank/DDBJ whole genome shotgun (WGS) entry which is preliminary data.</text>
</comment>
<organism evidence="2 3">
    <name type="scientific">Fusarium langsethiae</name>
    <dbReference type="NCBI Taxonomy" id="179993"/>
    <lineage>
        <taxon>Eukaryota</taxon>
        <taxon>Fungi</taxon>
        <taxon>Dikarya</taxon>
        <taxon>Ascomycota</taxon>
        <taxon>Pezizomycotina</taxon>
        <taxon>Sordariomycetes</taxon>
        <taxon>Hypocreomycetidae</taxon>
        <taxon>Hypocreales</taxon>
        <taxon>Nectriaceae</taxon>
        <taxon>Fusarium</taxon>
    </lineage>
</organism>
<proteinExistence type="predicted"/>
<feature type="region of interest" description="Disordered" evidence="1">
    <location>
        <begin position="1"/>
        <end position="22"/>
    </location>
</feature>
<dbReference type="EMBL" id="JXCE01001415">
    <property type="protein sequence ID" value="KPA35206.1"/>
    <property type="molecule type" value="Genomic_DNA"/>
</dbReference>
<gene>
    <name evidence="2" type="ORF">FLAG1_12121</name>
</gene>
<reference evidence="2 3" key="1">
    <citation type="submission" date="2015-04" db="EMBL/GenBank/DDBJ databases">
        <title>The draft genome sequence of Fusarium langsethiae, a T-2/HT-2 mycotoxin producer.</title>
        <authorList>
            <person name="Lysoe E."/>
            <person name="Divon H.H."/>
            <person name="Terzi V."/>
            <person name="Orru L."/>
            <person name="Lamontanara A."/>
            <person name="Kolseth A.-K."/>
            <person name="Frandsen R.J."/>
            <person name="Nielsen K."/>
            <person name="Thrane U."/>
        </authorList>
    </citation>
    <scope>NUCLEOTIDE SEQUENCE [LARGE SCALE GENOMIC DNA]</scope>
    <source>
        <strain evidence="2 3">Fl201059</strain>
    </source>
</reference>
<accession>A0A0M9ELN8</accession>
<protein>
    <submittedName>
        <fullName evidence="2">Uncharacterized protein</fullName>
    </submittedName>
</protein>
<sequence>MARGDDALAGREERDIPSHRFGPQTTDKIINFQGEYISIFNEATKDQLLLEQNIRECQAFNVPMGYSVYIRTAVVVYWDV</sequence>
<name>A0A0M9ELN8_FUSLA</name>
<dbReference type="Proteomes" id="UP000037904">
    <property type="component" value="Unassembled WGS sequence"/>
</dbReference>
<evidence type="ECO:0000256" key="1">
    <source>
        <dbReference type="SAM" id="MobiDB-lite"/>
    </source>
</evidence>
<evidence type="ECO:0000313" key="3">
    <source>
        <dbReference type="Proteomes" id="UP000037904"/>
    </source>
</evidence>
<feature type="compositionally biased region" description="Basic and acidic residues" evidence="1">
    <location>
        <begin position="1"/>
        <end position="18"/>
    </location>
</feature>
<evidence type="ECO:0000313" key="2">
    <source>
        <dbReference type="EMBL" id="KPA35206.1"/>
    </source>
</evidence>